<gene>
    <name evidence="11" type="ORF">DZF91_26370</name>
</gene>
<dbReference type="EC" id="2.7.11.1" evidence="1"/>
<evidence type="ECO:0000256" key="5">
    <source>
        <dbReference type="ARBA" id="ARBA00022777"/>
    </source>
</evidence>
<feature type="region of interest" description="Disordered" evidence="9">
    <location>
        <begin position="1"/>
        <end position="168"/>
    </location>
</feature>
<evidence type="ECO:0000256" key="8">
    <source>
        <dbReference type="ARBA" id="ARBA00048679"/>
    </source>
</evidence>
<protein>
    <recommendedName>
        <fullName evidence="1">non-specific serine/threonine protein kinase</fullName>
        <ecNumber evidence="1">2.7.11.1</ecNumber>
    </recommendedName>
</protein>
<dbReference type="Pfam" id="PF00069">
    <property type="entry name" value="Pkinase"/>
    <property type="match status" value="1"/>
</dbReference>
<dbReference type="InterPro" id="IPR011009">
    <property type="entry name" value="Kinase-like_dom_sf"/>
</dbReference>
<dbReference type="Gene3D" id="1.25.40.10">
    <property type="entry name" value="Tetratricopeptide repeat domain"/>
    <property type="match status" value="1"/>
</dbReference>
<dbReference type="GO" id="GO:0004674">
    <property type="term" value="F:protein serine/threonine kinase activity"/>
    <property type="evidence" value="ECO:0007669"/>
    <property type="project" value="UniProtKB-KW"/>
</dbReference>
<keyword evidence="6" id="KW-0067">ATP-binding</keyword>
<dbReference type="AlphaFoldDB" id="A0A372JFA8"/>
<evidence type="ECO:0000256" key="4">
    <source>
        <dbReference type="ARBA" id="ARBA00022741"/>
    </source>
</evidence>
<dbReference type="SUPFAM" id="SSF56112">
    <property type="entry name" value="Protein kinase-like (PK-like)"/>
    <property type="match status" value="1"/>
</dbReference>
<dbReference type="PANTHER" id="PTHR24363">
    <property type="entry name" value="SERINE/THREONINE PROTEIN KINASE"/>
    <property type="match status" value="1"/>
</dbReference>
<evidence type="ECO:0000256" key="9">
    <source>
        <dbReference type="SAM" id="MobiDB-lite"/>
    </source>
</evidence>
<dbReference type="Pfam" id="PF16918">
    <property type="entry name" value="PknG_TPR"/>
    <property type="match status" value="1"/>
</dbReference>
<evidence type="ECO:0000256" key="7">
    <source>
        <dbReference type="ARBA" id="ARBA00047899"/>
    </source>
</evidence>
<dbReference type="CDD" id="cd14014">
    <property type="entry name" value="STKc_PknB_like"/>
    <property type="match status" value="1"/>
</dbReference>
<dbReference type="Gene3D" id="3.30.200.20">
    <property type="entry name" value="Phosphorylase Kinase, domain 1"/>
    <property type="match status" value="1"/>
</dbReference>
<keyword evidence="2 11" id="KW-0723">Serine/threonine-protein kinase</keyword>
<dbReference type="InterPro" id="IPR011990">
    <property type="entry name" value="TPR-like_helical_dom_sf"/>
</dbReference>
<feature type="compositionally biased region" description="Low complexity" evidence="9">
    <location>
        <begin position="86"/>
        <end position="124"/>
    </location>
</feature>
<feature type="compositionally biased region" description="Low complexity" evidence="9">
    <location>
        <begin position="19"/>
        <end position="28"/>
    </location>
</feature>
<evidence type="ECO:0000256" key="3">
    <source>
        <dbReference type="ARBA" id="ARBA00022679"/>
    </source>
</evidence>
<keyword evidence="4" id="KW-0547">Nucleotide-binding</keyword>
<keyword evidence="5 11" id="KW-0418">Kinase</keyword>
<comment type="caution">
    <text evidence="11">The sequence shown here is derived from an EMBL/GenBank/DDBJ whole genome shotgun (WGS) entry which is preliminary data.</text>
</comment>
<dbReference type="FunFam" id="3.30.200.20:FF:000205">
    <property type="entry name" value="Serine/threonine protein kinase"/>
    <property type="match status" value="1"/>
</dbReference>
<comment type="catalytic activity">
    <reaction evidence="7">
        <text>L-threonyl-[protein] + ATP = O-phospho-L-threonyl-[protein] + ADP + H(+)</text>
        <dbReference type="Rhea" id="RHEA:46608"/>
        <dbReference type="Rhea" id="RHEA-COMP:11060"/>
        <dbReference type="Rhea" id="RHEA-COMP:11605"/>
        <dbReference type="ChEBI" id="CHEBI:15378"/>
        <dbReference type="ChEBI" id="CHEBI:30013"/>
        <dbReference type="ChEBI" id="CHEBI:30616"/>
        <dbReference type="ChEBI" id="CHEBI:61977"/>
        <dbReference type="ChEBI" id="CHEBI:456216"/>
        <dbReference type="EC" id="2.7.11.1"/>
    </reaction>
</comment>
<keyword evidence="3" id="KW-0808">Transferase</keyword>
<feature type="compositionally biased region" description="Gly residues" evidence="9">
    <location>
        <begin position="76"/>
        <end position="85"/>
    </location>
</feature>
<keyword evidence="12" id="KW-1185">Reference proteome</keyword>
<organism evidence="11 12">
    <name type="scientific">Actinomadura logoneensis</name>
    <dbReference type="NCBI Taxonomy" id="2293572"/>
    <lineage>
        <taxon>Bacteria</taxon>
        <taxon>Bacillati</taxon>
        <taxon>Actinomycetota</taxon>
        <taxon>Actinomycetes</taxon>
        <taxon>Streptosporangiales</taxon>
        <taxon>Thermomonosporaceae</taxon>
        <taxon>Actinomadura</taxon>
    </lineage>
</organism>
<dbReference type="InterPro" id="IPR031634">
    <property type="entry name" value="PknG_rubred"/>
</dbReference>
<feature type="compositionally biased region" description="Polar residues" evidence="9">
    <location>
        <begin position="1"/>
        <end position="12"/>
    </location>
</feature>
<dbReference type="Gene3D" id="1.10.510.10">
    <property type="entry name" value="Transferase(Phosphotransferase) domain 1"/>
    <property type="match status" value="1"/>
</dbReference>
<sequence length="817" mass="86945">MAPSQGTPSPTTGHAFHNGQQQAAAPVTAGPPPAGRAGPRKCTQPGCAGTIEDGYCDVCGSPAEQAPAPASSTGSGPSGQGGQSGQSGSAAPPGSAPSSGTSGRTPATRPSTPSTPTGGFATGSVRTGGGSTPSRPSGRRGQLGSGLVEVPRIPYRDPATAVRQNPEVPEHRRFCGSCGEKVGRSRGDRPGRTEGFCPKCGHAFSFRPKLQPGDLVHGQYEVLGCLAHGGLGWIYLARDHRVNGRWVVLKGLLNTGDADAREAAEAEREFLATVEHPNIVKIYNFVEHDGDEYIVMEYVGGKSLKDILLEHRNTVSQEGLPLPQAIAYALEVLRAFSYLHAHGLVYCDFKPDNVIQSEEQLRLIDLGGVRRLDDPDGAIYGTVGYQAPEIAERGPSVTSDLYTVGRALAVMTFPFKGYTSEFRDRIPPREQVPLLARFESFDRLLRRATHLDPDQRFQDAEEMADQLLGVLREVLSAADGHPRQAPSGLFGPERFASAAVSAETGEPGAEPLPALTPAQHAASLPVPLVDGADPAAGFLAGLTALEPAQLAASVEAAPERTPEVKLTLARVRIELGEIAHAESLLAEVEADRPYDWRIEWYRAVAQLADGRIEPAVAAFDRLYSLMPGELAPKLALAACLEARAPQDAARLYETVWRTDRSHINAAFGLARLRLAAGDRAGAVAVLEQVPSTSIRFVPAQVAAVCVAVRGGHAVLSPDPRELVTAAHRLDALGLAAERRALLTAEVLEAALDWTLRRGAGTVPPQGGGEVFGVPLAEQPLRRRLEETYRALARLTRDREEKRLLVDAANAVRPRTLL</sequence>
<feature type="compositionally biased region" description="Low complexity" evidence="9">
    <location>
        <begin position="61"/>
        <end position="75"/>
    </location>
</feature>
<proteinExistence type="predicted"/>
<accession>A0A372JFA8</accession>
<evidence type="ECO:0000259" key="10">
    <source>
        <dbReference type="PROSITE" id="PS50011"/>
    </source>
</evidence>
<dbReference type="PANTHER" id="PTHR24363:SF0">
    <property type="entry name" value="SERINE_THREONINE KINASE LIKE DOMAIN CONTAINING 1"/>
    <property type="match status" value="1"/>
</dbReference>
<dbReference type="InterPro" id="IPR031636">
    <property type="entry name" value="PknG_TPR"/>
</dbReference>
<dbReference type="Proteomes" id="UP000261811">
    <property type="component" value="Unassembled WGS sequence"/>
</dbReference>
<feature type="domain" description="Protein kinase" evidence="10">
    <location>
        <begin position="220"/>
        <end position="468"/>
    </location>
</feature>
<dbReference type="SUPFAM" id="SSF48452">
    <property type="entry name" value="TPR-like"/>
    <property type="match status" value="1"/>
</dbReference>
<evidence type="ECO:0000256" key="1">
    <source>
        <dbReference type="ARBA" id="ARBA00012513"/>
    </source>
</evidence>
<reference evidence="11 12" key="1">
    <citation type="submission" date="2018-08" db="EMBL/GenBank/DDBJ databases">
        <title>Actinomadura jelena sp. nov., a novel Actinomycete isolated from soil in Chad.</title>
        <authorList>
            <person name="Shi L."/>
        </authorList>
    </citation>
    <scope>NUCLEOTIDE SEQUENCE [LARGE SCALE GENOMIC DNA]</scope>
    <source>
        <strain evidence="11 12">NEAU-G17</strain>
    </source>
</reference>
<evidence type="ECO:0000256" key="6">
    <source>
        <dbReference type="ARBA" id="ARBA00022840"/>
    </source>
</evidence>
<dbReference type="PROSITE" id="PS50011">
    <property type="entry name" value="PROTEIN_KINASE_DOM"/>
    <property type="match status" value="1"/>
</dbReference>
<name>A0A372JFA8_9ACTN</name>
<dbReference type="EMBL" id="QURH01000731">
    <property type="protein sequence ID" value="RFU38687.1"/>
    <property type="molecule type" value="Genomic_DNA"/>
</dbReference>
<dbReference type="OrthoDB" id="137117at2"/>
<dbReference type="Pfam" id="PF16919">
    <property type="entry name" value="PknG_rubred"/>
    <property type="match status" value="1"/>
</dbReference>
<dbReference type="GO" id="GO:0005524">
    <property type="term" value="F:ATP binding"/>
    <property type="evidence" value="ECO:0007669"/>
    <property type="project" value="UniProtKB-KW"/>
</dbReference>
<evidence type="ECO:0000313" key="11">
    <source>
        <dbReference type="EMBL" id="RFU38687.1"/>
    </source>
</evidence>
<dbReference type="FunFam" id="1.10.510.10:FF:000306">
    <property type="entry name" value="Serine/threonine protein kinase"/>
    <property type="match status" value="1"/>
</dbReference>
<dbReference type="InterPro" id="IPR000719">
    <property type="entry name" value="Prot_kinase_dom"/>
</dbReference>
<comment type="catalytic activity">
    <reaction evidence="8">
        <text>L-seryl-[protein] + ATP = O-phospho-L-seryl-[protein] + ADP + H(+)</text>
        <dbReference type="Rhea" id="RHEA:17989"/>
        <dbReference type="Rhea" id="RHEA-COMP:9863"/>
        <dbReference type="Rhea" id="RHEA-COMP:11604"/>
        <dbReference type="ChEBI" id="CHEBI:15378"/>
        <dbReference type="ChEBI" id="CHEBI:29999"/>
        <dbReference type="ChEBI" id="CHEBI:30616"/>
        <dbReference type="ChEBI" id="CHEBI:83421"/>
        <dbReference type="ChEBI" id="CHEBI:456216"/>
        <dbReference type="EC" id="2.7.11.1"/>
    </reaction>
</comment>
<evidence type="ECO:0000313" key="12">
    <source>
        <dbReference type="Proteomes" id="UP000261811"/>
    </source>
</evidence>
<evidence type="ECO:0000256" key="2">
    <source>
        <dbReference type="ARBA" id="ARBA00022527"/>
    </source>
</evidence>